<dbReference type="PANTHER" id="PTHR47804:SF3">
    <property type="entry name" value="PROTEIN BRE4"/>
    <property type="match status" value="1"/>
</dbReference>
<evidence type="ECO:0000259" key="8">
    <source>
        <dbReference type="Pfam" id="PF13515"/>
    </source>
</evidence>
<dbReference type="Pfam" id="PF10337">
    <property type="entry name" value="ArAE_2_N"/>
    <property type="match status" value="1"/>
</dbReference>
<dbReference type="InterPro" id="IPR023244">
    <property type="entry name" value="Brefeldin_A-sensitivity_4"/>
</dbReference>
<evidence type="ECO:0000256" key="1">
    <source>
        <dbReference type="ARBA" id="ARBA00004141"/>
    </source>
</evidence>
<evidence type="ECO:0000256" key="2">
    <source>
        <dbReference type="ARBA" id="ARBA00022692"/>
    </source>
</evidence>
<dbReference type="OrthoDB" id="1924968at2759"/>
<reference evidence="9 10" key="1">
    <citation type="submission" date="2020-03" db="EMBL/GenBank/DDBJ databases">
        <title>Draft Genome Sequence of Cudoniella acicularis.</title>
        <authorList>
            <person name="Buettner E."/>
            <person name="Kellner H."/>
        </authorList>
    </citation>
    <scope>NUCLEOTIDE SEQUENCE [LARGE SCALE GENOMIC DNA]</scope>
    <source>
        <strain evidence="9 10">DSM 108380</strain>
    </source>
</reference>
<dbReference type="InterPro" id="IPR018823">
    <property type="entry name" value="ArAE_2_N"/>
</dbReference>
<keyword evidence="2 6" id="KW-0812">Transmembrane</keyword>
<dbReference type="Proteomes" id="UP000566819">
    <property type="component" value="Unassembled WGS sequence"/>
</dbReference>
<feature type="transmembrane region" description="Helical" evidence="6">
    <location>
        <begin position="817"/>
        <end position="835"/>
    </location>
</feature>
<dbReference type="Pfam" id="PF13515">
    <property type="entry name" value="FUSC_2"/>
    <property type="match status" value="1"/>
</dbReference>
<feature type="region of interest" description="Disordered" evidence="5">
    <location>
        <begin position="456"/>
        <end position="500"/>
    </location>
</feature>
<feature type="transmembrane region" description="Helical" evidence="6">
    <location>
        <begin position="903"/>
        <end position="924"/>
    </location>
</feature>
<evidence type="ECO:0008006" key="11">
    <source>
        <dbReference type="Google" id="ProtNLM"/>
    </source>
</evidence>
<evidence type="ECO:0000256" key="6">
    <source>
        <dbReference type="SAM" id="Phobius"/>
    </source>
</evidence>
<accession>A0A8H4RVE0</accession>
<name>A0A8H4RVE0_9HELO</name>
<feature type="domain" description="Putative ER transporter 6TM N-terminal" evidence="7">
    <location>
        <begin position="202"/>
        <end position="269"/>
    </location>
</feature>
<feature type="domain" description="Integral membrane bound transporter" evidence="8">
    <location>
        <begin position="764"/>
        <end position="887"/>
    </location>
</feature>
<comment type="subcellular location">
    <subcellularLocation>
        <location evidence="1">Membrane</location>
        <topology evidence="1">Multi-pass membrane protein</topology>
    </subcellularLocation>
</comment>
<dbReference type="EMBL" id="JAAMPI010000098">
    <property type="protein sequence ID" value="KAF4635811.1"/>
    <property type="molecule type" value="Genomic_DNA"/>
</dbReference>
<evidence type="ECO:0000259" key="7">
    <source>
        <dbReference type="Pfam" id="PF10337"/>
    </source>
</evidence>
<sequence length="1143" mass="127741">MATYSADPGEGSSEAPQILFSPPTVGSKQQSSASSTQPSHSQSRVHRRRFSRSGHHDAKHIRFQAPAQGNAIVSSASSIYLGSYGHSARRSKSSIAIADNSAPVFPRVSMSHSHLESLLQDLNLDLDTYGVEELRDGFFDASFLKPPRLDHDDLMKDAEETLPIAYQKKNPLSPKHFLPRQWHEIKGFLRAITTTRAGIKLTKSFLAFFIAYILCLVPVISDWLGRYNYIMVISTLVNHPGRTIGAQVDGAFLTIAGTATGLGWGAFALWLSDSTSAARRGYGGILAAFLVLFMGTIAALRTYFVRMYQLVLCAGIAVLYTCLADTSQAIDWGKLFSYGIPWLFGQALCLLVCCLVFPDAGSRPLAVALHNAFGVMQNGLILPQPDNIMLHRELAWTFVNLSQVYRDLALDISVTRFRPSDVKMLRNLMQAVVRSLLSLKMESHLFDNFERTRSANSATNHENRSGDFETGSESSLTDGEAVIDIDEPVKRPTVPRTDSGERAVNLVANKLSKPTSDLLSCMRSSLARCDAVLMDMSGYRKYLGPSKSTSNDIVGSVTKIRKVMIRYDEEEDSLMNNPALPPTYSDHPEVVELFLFVHPIRQAATSVENLLVKIMEMQQRHPRWRLYLPSYPWSKGLQRTNAQVRHDRGGLTAGFYFHTQTELAKTMRGMANIYKPLPRKPNPKEAGEERLCVERTNTIGKYEEEEDVAMDRNSNISKKQRFRYKLWIVLHRLQGFETRFALKVLIVTSLLSIPAWLRQSRGWWNENETWWAVVMVWVMSHPRVGGNIQDLVTRALCGALGAIWGGLAYGARDGNPYVMAVFAAIFMIPMIYRFTQSSHPRSGIVGCIAFVVISLGAKANDGLPSVAHVAWTRGVAIVIGVVSAVVVNWVLWPFVARHELRKALAAMMIYSSIIYRGVVAKYVYYEKGEEPGKEDVERSEMLEGRLREGFALTRHEIRLRGPFDPLPYSALIAACERFFEYLVALRQSSLFFHPHYITDNEEAGESLLSYRRDAVAAILMNLYVLAGALRAGRKVPRYLPSAAHARSRLLTQMSQLEAALAHTRELERVQSGGSEGEGRKWSQIYSYSYSQSLTGCVKELEMLVAFTKEICGEMGFNPVQLTVGDEEPPPAMVRNEIRTSSNL</sequence>
<dbReference type="InterPro" id="IPR052430">
    <property type="entry name" value="IVT-Associated"/>
</dbReference>
<protein>
    <recommendedName>
        <fullName evidence="11">ER transporter 6TM N-terminal domain-containing protein</fullName>
    </recommendedName>
</protein>
<dbReference type="AlphaFoldDB" id="A0A8H4RVE0"/>
<comment type="caution">
    <text evidence="9">The sequence shown here is derived from an EMBL/GenBank/DDBJ whole genome shotgun (WGS) entry which is preliminary data.</text>
</comment>
<feature type="region of interest" description="Disordered" evidence="5">
    <location>
        <begin position="1"/>
        <end position="57"/>
    </location>
</feature>
<evidence type="ECO:0000256" key="4">
    <source>
        <dbReference type="ARBA" id="ARBA00023136"/>
    </source>
</evidence>
<feature type="compositionally biased region" description="Low complexity" evidence="5">
    <location>
        <begin position="27"/>
        <end position="42"/>
    </location>
</feature>
<feature type="transmembrane region" description="Helical" evidence="6">
    <location>
        <begin position="306"/>
        <end position="323"/>
    </location>
</feature>
<feature type="transmembrane region" description="Helical" evidence="6">
    <location>
        <begin position="282"/>
        <end position="300"/>
    </location>
</feature>
<evidence type="ECO:0000256" key="5">
    <source>
        <dbReference type="SAM" id="MobiDB-lite"/>
    </source>
</evidence>
<proteinExistence type="predicted"/>
<dbReference type="PRINTS" id="PR02047">
    <property type="entry name" value="BREFELDNASP4"/>
</dbReference>
<feature type="transmembrane region" description="Helical" evidence="6">
    <location>
        <begin position="205"/>
        <end position="224"/>
    </location>
</feature>
<dbReference type="PANTHER" id="PTHR47804">
    <property type="entry name" value="60S RIBOSOMAL PROTEIN L19"/>
    <property type="match status" value="1"/>
</dbReference>
<feature type="transmembrane region" description="Helical" evidence="6">
    <location>
        <begin position="335"/>
        <end position="358"/>
    </location>
</feature>
<keyword evidence="3 6" id="KW-1133">Transmembrane helix</keyword>
<keyword evidence="10" id="KW-1185">Reference proteome</keyword>
<gene>
    <name evidence="9" type="ORF">G7Y89_g2283</name>
</gene>
<feature type="transmembrane region" description="Helical" evidence="6">
    <location>
        <begin position="871"/>
        <end position="891"/>
    </location>
</feature>
<keyword evidence="4 6" id="KW-0472">Membrane</keyword>
<feature type="transmembrane region" description="Helical" evidence="6">
    <location>
        <begin position="791"/>
        <end position="811"/>
    </location>
</feature>
<evidence type="ECO:0000313" key="10">
    <source>
        <dbReference type="Proteomes" id="UP000566819"/>
    </source>
</evidence>
<organism evidence="9 10">
    <name type="scientific">Cudoniella acicularis</name>
    <dbReference type="NCBI Taxonomy" id="354080"/>
    <lineage>
        <taxon>Eukaryota</taxon>
        <taxon>Fungi</taxon>
        <taxon>Dikarya</taxon>
        <taxon>Ascomycota</taxon>
        <taxon>Pezizomycotina</taxon>
        <taxon>Leotiomycetes</taxon>
        <taxon>Helotiales</taxon>
        <taxon>Tricladiaceae</taxon>
        <taxon>Cudoniella</taxon>
    </lineage>
</organism>
<dbReference type="InterPro" id="IPR049453">
    <property type="entry name" value="Memb_transporter_dom"/>
</dbReference>
<feature type="transmembrane region" description="Helical" evidence="6">
    <location>
        <begin position="244"/>
        <end position="270"/>
    </location>
</feature>
<evidence type="ECO:0000256" key="3">
    <source>
        <dbReference type="ARBA" id="ARBA00022989"/>
    </source>
</evidence>
<feature type="compositionally biased region" description="Basic residues" evidence="5">
    <location>
        <begin position="43"/>
        <end position="57"/>
    </location>
</feature>
<feature type="transmembrane region" description="Helical" evidence="6">
    <location>
        <begin position="842"/>
        <end position="859"/>
    </location>
</feature>
<evidence type="ECO:0000313" key="9">
    <source>
        <dbReference type="EMBL" id="KAF4635811.1"/>
    </source>
</evidence>
<dbReference type="GO" id="GO:0016020">
    <property type="term" value="C:membrane"/>
    <property type="evidence" value="ECO:0007669"/>
    <property type="project" value="UniProtKB-SubCell"/>
</dbReference>